<comment type="caution">
    <text evidence="2">The sequence shown here is derived from an EMBL/GenBank/DDBJ whole genome shotgun (WGS) entry which is preliminary data.</text>
</comment>
<keyword evidence="1" id="KW-0732">Signal</keyword>
<evidence type="ECO:0000256" key="1">
    <source>
        <dbReference type="SAM" id="SignalP"/>
    </source>
</evidence>
<feature type="non-terminal residue" evidence="2">
    <location>
        <position position="1"/>
    </location>
</feature>
<dbReference type="AlphaFoldDB" id="A0A9P6G2K0"/>
<dbReference type="EMBL" id="JAABOA010000057">
    <property type="protein sequence ID" value="KAF9586230.1"/>
    <property type="molecule type" value="Genomic_DNA"/>
</dbReference>
<dbReference type="OrthoDB" id="2338802at2759"/>
<gene>
    <name evidence="2" type="ORF">BGW38_008323</name>
</gene>
<sequence>YNMNIKSVLLIAAIASMVSAADRCETKKCNKQNVTKNCCRGAGRKYFQSDVCAVKYGYGRTYDECCESRGTTVSTLSKYYDCFF</sequence>
<evidence type="ECO:0000313" key="2">
    <source>
        <dbReference type="EMBL" id="KAF9586230.1"/>
    </source>
</evidence>
<name>A0A9P6G2K0_9FUNG</name>
<dbReference type="Proteomes" id="UP000780801">
    <property type="component" value="Unassembled WGS sequence"/>
</dbReference>
<proteinExistence type="predicted"/>
<protein>
    <submittedName>
        <fullName evidence="2">Uncharacterized protein</fullName>
    </submittedName>
</protein>
<reference evidence="2" key="1">
    <citation type="journal article" date="2020" name="Fungal Divers.">
        <title>Resolving the Mortierellaceae phylogeny through synthesis of multi-gene phylogenetics and phylogenomics.</title>
        <authorList>
            <person name="Vandepol N."/>
            <person name="Liber J."/>
            <person name="Desiro A."/>
            <person name="Na H."/>
            <person name="Kennedy M."/>
            <person name="Barry K."/>
            <person name="Grigoriev I.V."/>
            <person name="Miller A.N."/>
            <person name="O'Donnell K."/>
            <person name="Stajich J.E."/>
            <person name="Bonito G."/>
        </authorList>
    </citation>
    <scope>NUCLEOTIDE SEQUENCE</scope>
    <source>
        <strain evidence="2">KOD1015</strain>
    </source>
</reference>
<organism evidence="2 3">
    <name type="scientific">Lunasporangiospora selenospora</name>
    <dbReference type="NCBI Taxonomy" id="979761"/>
    <lineage>
        <taxon>Eukaryota</taxon>
        <taxon>Fungi</taxon>
        <taxon>Fungi incertae sedis</taxon>
        <taxon>Mucoromycota</taxon>
        <taxon>Mortierellomycotina</taxon>
        <taxon>Mortierellomycetes</taxon>
        <taxon>Mortierellales</taxon>
        <taxon>Mortierellaceae</taxon>
        <taxon>Lunasporangiospora</taxon>
    </lineage>
</organism>
<keyword evidence="3" id="KW-1185">Reference proteome</keyword>
<accession>A0A9P6G2K0</accession>
<evidence type="ECO:0000313" key="3">
    <source>
        <dbReference type="Proteomes" id="UP000780801"/>
    </source>
</evidence>
<feature type="chain" id="PRO_5040199958" evidence="1">
    <location>
        <begin position="21"/>
        <end position="84"/>
    </location>
</feature>
<feature type="signal peptide" evidence="1">
    <location>
        <begin position="1"/>
        <end position="20"/>
    </location>
</feature>